<keyword evidence="2" id="KW-1133">Transmembrane helix</keyword>
<feature type="transmembrane region" description="Helical" evidence="2">
    <location>
        <begin position="88"/>
        <end position="105"/>
    </location>
</feature>
<dbReference type="EMBL" id="JACCFO010000001">
    <property type="protein sequence ID" value="NYI97151.1"/>
    <property type="molecule type" value="Genomic_DNA"/>
</dbReference>
<dbReference type="RefSeq" id="WP_218901961.1">
    <property type="nucleotide sequence ID" value="NZ_JACCFO010000001.1"/>
</dbReference>
<organism evidence="3 4">
    <name type="scientific">Streptomonospora nanhaiensis</name>
    <dbReference type="NCBI Taxonomy" id="1323731"/>
    <lineage>
        <taxon>Bacteria</taxon>
        <taxon>Bacillati</taxon>
        <taxon>Actinomycetota</taxon>
        <taxon>Actinomycetes</taxon>
        <taxon>Streptosporangiales</taxon>
        <taxon>Nocardiopsidaceae</taxon>
        <taxon>Streptomonospora</taxon>
    </lineage>
</organism>
<proteinExistence type="predicted"/>
<feature type="compositionally biased region" description="Low complexity" evidence="1">
    <location>
        <begin position="145"/>
        <end position="159"/>
    </location>
</feature>
<evidence type="ECO:0000313" key="4">
    <source>
        <dbReference type="Proteomes" id="UP000575985"/>
    </source>
</evidence>
<keyword evidence="2" id="KW-0472">Membrane</keyword>
<protein>
    <submittedName>
        <fullName evidence="3">Uncharacterized protein</fullName>
    </submittedName>
</protein>
<accession>A0A853BRN0</accession>
<dbReference type="SUPFAM" id="SSF103473">
    <property type="entry name" value="MFS general substrate transporter"/>
    <property type="match status" value="1"/>
</dbReference>
<feature type="region of interest" description="Disordered" evidence="1">
    <location>
        <begin position="136"/>
        <end position="181"/>
    </location>
</feature>
<evidence type="ECO:0000256" key="1">
    <source>
        <dbReference type="SAM" id="MobiDB-lite"/>
    </source>
</evidence>
<evidence type="ECO:0000313" key="3">
    <source>
        <dbReference type="EMBL" id="NYI97151.1"/>
    </source>
</evidence>
<dbReference type="Proteomes" id="UP000575985">
    <property type="component" value="Unassembled WGS sequence"/>
</dbReference>
<dbReference type="InterPro" id="IPR046096">
    <property type="entry name" value="DUF6114"/>
</dbReference>
<dbReference type="InterPro" id="IPR036259">
    <property type="entry name" value="MFS_trans_sf"/>
</dbReference>
<feature type="transmembrane region" description="Helical" evidence="2">
    <location>
        <begin position="58"/>
        <end position="81"/>
    </location>
</feature>
<comment type="caution">
    <text evidence="3">The sequence shown here is derived from an EMBL/GenBank/DDBJ whole genome shotgun (WGS) entry which is preliminary data.</text>
</comment>
<reference evidence="3 4" key="1">
    <citation type="submission" date="2020-07" db="EMBL/GenBank/DDBJ databases">
        <title>Sequencing the genomes of 1000 actinobacteria strains.</title>
        <authorList>
            <person name="Klenk H.-P."/>
        </authorList>
    </citation>
    <scope>NUCLEOTIDE SEQUENCE [LARGE SCALE GENOMIC DNA]</scope>
    <source>
        <strain evidence="3 4">DSM 45927</strain>
    </source>
</reference>
<dbReference type="AlphaFoldDB" id="A0A853BRN0"/>
<feature type="transmembrane region" description="Helical" evidence="2">
    <location>
        <begin position="111"/>
        <end position="131"/>
    </location>
</feature>
<evidence type="ECO:0000256" key="2">
    <source>
        <dbReference type="SAM" id="Phobius"/>
    </source>
</evidence>
<dbReference type="Pfam" id="PF19609">
    <property type="entry name" value="DUF6114"/>
    <property type="match status" value="1"/>
</dbReference>
<keyword evidence="2" id="KW-0812">Transmembrane</keyword>
<feature type="transmembrane region" description="Helical" evidence="2">
    <location>
        <begin position="33"/>
        <end position="52"/>
    </location>
</feature>
<sequence length="181" mass="19156">MNPGTAPAGRARRRPLPFRLWTRLRSWRRRRPFTGGLLAILSGAWICALPLAPVTVMIAQGIAGVPSVLMGVFLMALGMIVWAQPRQATIAGVLTVLIGLAALVMSNLGGFVVGSLLAFAGGGLMFAWRPTPRVRRRDRRRAARAADPVGAPAPRSAPAEGGGPAPRPGPRPGEPVDRRPP</sequence>
<name>A0A853BRN0_9ACTN</name>
<gene>
    <name evidence="3" type="ORF">HNR12_003428</name>
</gene>
<keyword evidence="4" id="KW-1185">Reference proteome</keyword>